<reference evidence="3" key="1">
    <citation type="submission" date="2016-11" db="UniProtKB">
        <authorList>
            <consortium name="WormBaseParasite"/>
        </authorList>
    </citation>
    <scope>IDENTIFICATION</scope>
</reference>
<dbReference type="Proteomes" id="UP000095280">
    <property type="component" value="Unplaced"/>
</dbReference>
<proteinExistence type="predicted"/>
<dbReference type="WBParaSite" id="maker-unitig_39370-snap-gene-0.1-mRNA-1">
    <property type="protein sequence ID" value="maker-unitig_39370-snap-gene-0.1-mRNA-1"/>
    <property type="gene ID" value="maker-unitig_39370-snap-gene-0.1"/>
</dbReference>
<feature type="region of interest" description="Disordered" evidence="1">
    <location>
        <begin position="1"/>
        <end position="170"/>
    </location>
</feature>
<accession>A0A1I8FL69</accession>
<keyword evidence="2" id="KW-1185">Reference proteome</keyword>
<evidence type="ECO:0000313" key="2">
    <source>
        <dbReference type="Proteomes" id="UP000095280"/>
    </source>
</evidence>
<feature type="compositionally biased region" description="Basic and acidic residues" evidence="1">
    <location>
        <begin position="46"/>
        <end position="57"/>
    </location>
</feature>
<feature type="compositionally biased region" description="Polar residues" evidence="1">
    <location>
        <begin position="64"/>
        <end position="80"/>
    </location>
</feature>
<feature type="compositionally biased region" description="Low complexity" evidence="1">
    <location>
        <begin position="100"/>
        <end position="110"/>
    </location>
</feature>
<sequence>MIPDPHAGGETDQGPHASATQSSQVTQPTMAIEDSLLRAASQRPSDIGRGRQADHRTGQLRAWSRQQPPSSAGSKLNSPRSWKLRNPEKSLYSSQMSSRQEQPQEQPQEQTARRDCRSIGHRTSPCTRAACRQSHGVAADRTSSPWNRACAQTPDLGAPSKRWAPAAAADAAQGRGAAGYGGEESQATVQLELQAAKEREPSWRPSWRPLKKELEEARRPRHQRRRSRICCPPEQLSDFGVFYMINILP</sequence>
<evidence type="ECO:0000313" key="3">
    <source>
        <dbReference type="WBParaSite" id="maker-unitig_39370-snap-gene-0.1-mRNA-1"/>
    </source>
</evidence>
<organism evidence="2 3">
    <name type="scientific">Macrostomum lignano</name>
    <dbReference type="NCBI Taxonomy" id="282301"/>
    <lineage>
        <taxon>Eukaryota</taxon>
        <taxon>Metazoa</taxon>
        <taxon>Spiralia</taxon>
        <taxon>Lophotrochozoa</taxon>
        <taxon>Platyhelminthes</taxon>
        <taxon>Rhabditophora</taxon>
        <taxon>Macrostomorpha</taxon>
        <taxon>Macrostomida</taxon>
        <taxon>Macrostomidae</taxon>
        <taxon>Macrostomum</taxon>
    </lineage>
</organism>
<protein>
    <submittedName>
        <fullName evidence="3">C3H1-type domain-containing protein</fullName>
    </submittedName>
</protein>
<evidence type="ECO:0000256" key="1">
    <source>
        <dbReference type="SAM" id="MobiDB-lite"/>
    </source>
</evidence>
<feature type="compositionally biased region" description="Polar residues" evidence="1">
    <location>
        <begin position="18"/>
        <end position="29"/>
    </location>
</feature>
<name>A0A1I8FL69_9PLAT</name>
<dbReference type="AlphaFoldDB" id="A0A1I8FL69"/>